<reference evidence="1 2" key="1">
    <citation type="submission" date="2017-08" db="EMBL/GenBank/DDBJ databases">
        <title>Genomes of Fischerella (Mastigocladus) sp. strains.</title>
        <authorList>
            <person name="Miller S.R."/>
        </authorList>
    </citation>
    <scope>NUCLEOTIDE SEQUENCE [LARGE SCALE GENOMIC DNA]</scope>
    <source>
        <strain evidence="1 2">CCMEE 5323</strain>
    </source>
</reference>
<dbReference type="EMBL" id="NRQW01000448">
    <property type="protein sequence ID" value="PLZ86676.1"/>
    <property type="molecule type" value="Genomic_DNA"/>
</dbReference>
<dbReference type="AlphaFoldDB" id="A0A2N6JZD0"/>
<name>A0A2N6JZD0_FISMU</name>
<proteinExistence type="predicted"/>
<evidence type="ECO:0000313" key="2">
    <source>
        <dbReference type="Proteomes" id="UP000235036"/>
    </source>
</evidence>
<protein>
    <submittedName>
        <fullName evidence="1">Uncharacterized protein</fullName>
    </submittedName>
</protein>
<organism evidence="1 2">
    <name type="scientific">Fischerella muscicola CCMEE 5323</name>
    <dbReference type="NCBI Taxonomy" id="2019572"/>
    <lineage>
        <taxon>Bacteria</taxon>
        <taxon>Bacillati</taxon>
        <taxon>Cyanobacteriota</taxon>
        <taxon>Cyanophyceae</taxon>
        <taxon>Nostocales</taxon>
        <taxon>Hapalosiphonaceae</taxon>
        <taxon>Fischerella</taxon>
    </lineage>
</organism>
<sequence length="73" mass="8333">MPYITSVERRGIQKGIREGLLEAIEMGLELKFGSEGLTMLPEISQIQDVEILRAILTSIKTVNTLEELRRIYQ</sequence>
<evidence type="ECO:0000313" key="1">
    <source>
        <dbReference type="EMBL" id="PLZ86676.1"/>
    </source>
</evidence>
<keyword evidence="2" id="KW-1185">Reference proteome</keyword>
<gene>
    <name evidence="1" type="ORF">CEN44_19530</name>
</gene>
<comment type="caution">
    <text evidence="1">The sequence shown here is derived from an EMBL/GenBank/DDBJ whole genome shotgun (WGS) entry which is preliminary data.</text>
</comment>
<dbReference type="Proteomes" id="UP000235036">
    <property type="component" value="Unassembled WGS sequence"/>
</dbReference>
<accession>A0A2N6JZD0</accession>